<dbReference type="InterPro" id="IPR001754">
    <property type="entry name" value="OMPdeCOase_dom"/>
</dbReference>
<dbReference type="SMART" id="SM00934">
    <property type="entry name" value="OMPdecase"/>
    <property type="match status" value="1"/>
</dbReference>
<organism evidence="13 14">
    <name type="scientific">Candidatus Neoehrlichia procyonis str. RAC413</name>
    <dbReference type="NCBI Taxonomy" id="1359163"/>
    <lineage>
        <taxon>Bacteria</taxon>
        <taxon>Pseudomonadati</taxon>
        <taxon>Pseudomonadota</taxon>
        <taxon>Alphaproteobacteria</taxon>
        <taxon>Rickettsiales</taxon>
        <taxon>Anaplasmataceae</taxon>
        <taxon>Candidatus Neoehrlichia</taxon>
    </lineage>
</organism>
<accession>A0A0F3NKY9</accession>
<dbReference type="GO" id="GO:0044205">
    <property type="term" value="P:'de novo' UMP biosynthetic process"/>
    <property type="evidence" value="ECO:0007669"/>
    <property type="project" value="UniProtKB-UniPathway"/>
</dbReference>
<evidence type="ECO:0000256" key="2">
    <source>
        <dbReference type="ARBA" id="ARBA00004861"/>
    </source>
</evidence>
<evidence type="ECO:0000256" key="11">
    <source>
        <dbReference type="RuleBase" id="RU000512"/>
    </source>
</evidence>
<dbReference type="GO" id="GO:0006207">
    <property type="term" value="P:'de novo' pyrimidine nucleobase biosynthetic process"/>
    <property type="evidence" value="ECO:0007669"/>
    <property type="project" value="InterPro"/>
</dbReference>
<dbReference type="GO" id="GO:0005829">
    <property type="term" value="C:cytosol"/>
    <property type="evidence" value="ECO:0007669"/>
    <property type="project" value="TreeGrafter"/>
</dbReference>
<keyword evidence="6 11" id="KW-0665">Pyrimidine biosynthesis</keyword>
<dbReference type="AlphaFoldDB" id="A0A0F3NKY9"/>
<feature type="binding site" evidence="10">
    <location>
        <position position="206"/>
    </location>
    <ligand>
        <name>substrate</name>
    </ligand>
</feature>
<evidence type="ECO:0000313" key="14">
    <source>
        <dbReference type="Proteomes" id="UP000033562"/>
    </source>
</evidence>
<dbReference type="CDD" id="cd04725">
    <property type="entry name" value="OMP_decarboxylase_like"/>
    <property type="match status" value="1"/>
</dbReference>
<evidence type="ECO:0000256" key="5">
    <source>
        <dbReference type="ARBA" id="ARBA00022793"/>
    </source>
</evidence>
<evidence type="ECO:0000256" key="1">
    <source>
        <dbReference type="ARBA" id="ARBA00002356"/>
    </source>
</evidence>
<dbReference type="PROSITE" id="PS00156">
    <property type="entry name" value="OMPDECASE"/>
    <property type="match status" value="1"/>
</dbReference>
<evidence type="ECO:0000256" key="6">
    <source>
        <dbReference type="ARBA" id="ARBA00022975"/>
    </source>
</evidence>
<dbReference type="InterPro" id="IPR011060">
    <property type="entry name" value="RibuloseP-bd_barrel"/>
</dbReference>
<evidence type="ECO:0000256" key="3">
    <source>
        <dbReference type="ARBA" id="ARBA00012321"/>
    </source>
</evidence>
<proteinExistence type="inferred from homology"/>
<dbReference type="PANTHER" id="PTHR32119:SF2">
    <property type="entry name" value="OROTIDINE 5'-PHOSPHATE DECARBOXYLASE"/>
    <property type="match status" value="1"/>
</dbReference>
<evidence type="ECO:0000256" key="4">
    <source>
        <dbReference type="ARBA" id="ARBA00021923"/>
    </source>
</evidence>
<dbReference type="PATRIC" id="fig|1359163.3.peg.54"/>
<feature type="binding site" evidence="10">
    <location>
        <position position="33"/>
    </location>
    <ligand>
        <name>substrate</name>
    </ligand>
</feature>
<comment type="catalytic activity">
    <reaction evidence="8 11">
        <text>orotidine 5'-phosphate + H(+) = UMP + CO2</text>
        <dbReference type="Rhea" id="RHEA:11596"/>
        <dbReference type="ChEBI" id="CHEBI:15378"/>
        <dbReference type="ChEBI" id="CHEBI:16526"/>
        <dbReference type="ChEBI" id="CHEBI:57538"/>
        <dbReference type="ChEBI" id="CHEBI:57865"/>
        <dbReference type="EC" id="4.1.1.23"/>
    </reaction>
</comment>
<feature type="binding site" evidence="10">
    <location>
        <position position="177"/>
    </location>
    <ligand>
        <name>substrate</name>
    </ligand>
</feature>
<dbReference type="SUPFAM" id="SSF51366">
    <property type="entry name" value="Ribulose-phoshate binding barrel"/>
    <property type="match status" value="1"/>
</dbReference>
<evidence type="ECO:0000256" key="7">
    <source>
        <dbReference type="ARBA" id="ARBA00023239"/>
    </source>
</evidence>
<keyword evidence="7 11" id="KW-0456">Lyase</keyword>
<feature type="active site" description="For OMPdecase activity" evidence="9">
    <location>
        <position position="65"/>
    </location>
</feature>
<dbReference type="NCBIfam" id="NF001273">
    <property type="entry name" value="PRK00230.1"/>
    <property type="match status" value="1"/>
</dbReference>
<feature type="binding site" evidence="10">
    <location>
        <position position="117"/>
    </location>
    <ligand>
        <name>substrate</name>
    </ligand>
</feature>
<dbReference type="InterPro" id="IPR013785">
    <property type="entry name" value="Aldolase_TIM"/>
</dbReference>
<dbReference type="NCBIfam" id="TIGR01740">
    <property type="entry name" value="pyrF"/>
    <property type="match status" value="1"/>
</dbReference>
<dbReference type="PANTHER" id="PTHR32119">
    <property type="entry name" value="OROTIDINE 5'-PHOSPHATE DECARBOXYLASE"/>
    <property type="match status" value="1"/>
</dbReference>
<dbReference type="UniPathway" id="UPA00070">
    <property type="reaction ID" value="UER00120"/>
</dbReference>
<feature type="active site" description="For OMPdecase activity" evidence="9">
    <location>
        <position position="62"/>
    </location>
</feature>
<evidence type="ECO:0000256" key="9">
    <source>
        <dbReference type="PIRSR" id="PIRSR614732-1"/>
    </source>
</evidence>
<evidence type="ECO:0000259" key="12">
    <source>
        <dbReference type="SMART" id="SM00934"/>
    </source>
</evidence>
<comment type="function">
    <text evidence="1">Catalyzes the decarboxylation of orotidine 5'-monophosphate (OMP) to uridine 5'-monophosphate (UMP).</text>
</comment>
<dbReference type="InterPro" id="IPR018089">
    <property type="entry name" value="OMPdecase_AS"/>
</dbReference>
<dbReference type="EMBL" id="LANX01000001">
    <property type="protein sequence ID" value="KJV68695.1"/>
    <property type="molecule type" value="Genomic_DNA"/>
</dbReference>
<feature type="active site" description="For OMPdecase activity" evidence="9">
    <location>
        <position position="60"/>
    </location>
</feature>
<dbReference type="GO" id="GO:0004590">
    <property type="term" value="F:orotidine-5'-phosphate decarboxylase activity"/>
    <property type="evidence" value="ECO:0007669"/>
    <property type="project" value="UniProtKB-EC"/>
</dbReference>
<dbReference type="Gene3D" id="3.20.20.70">
    <property type="entry name" value="Aldolase class I"/>
    <property type="match status" value="1"/>
</dbReference>
<dbReference type="RefSeq" id="WP_045808565.1">
    <property type="nucleotide sequence ID" value="NZ_LANX01000001.1"/>
</dbReference>
<comment type="similarity">
    <text evidence="11">Belongs to the OMP decarboxylase family.</text>
</comment>
<protein>
    <recommendedName>
        <fullName evidence="4 11">Orotidine 5'-phosphate decarboxylase</fullName>
        <ecNumber evidence="3 11">4.1.1.23</ecNumber>
    </recommendedName>
</protein>
<gene>
    <name evidence="13" type="primary">pyrF</name>
    <name evidence="13" type="ORF">NLO413_0056</name>
</gene>
<dbReference type="OrthoDB" id="9806203at2"/>
<feature type="binding site" evidence="10">
    <location>
        <position position="185"/>
    </location>
    <ligand>
        <name>substrate</name>
    </ligand>
</feature>
<dbReference type="InterPro" id="IPR014732">
    <property type="entry name" value="OMPdecase"/>
</dbReference>
<sequence length="227" mass="24911">MLDNPIICALDTANIDYAIQLAKLIKDKVSMIKLGLEFFIAHGISGIKVLSQLDIPIFLDLKLHDIPNTVSKAIYVLKDLNIKMITIHISGGKEMIVRSIDVLIDSNILLIGVTVLTSMNDNDLKDIGIYQSTRAHVSSLVKLAVDSGLKGVVCSAHEVKKIRQKYCDLKLIVPGIRMTGDSGDQKRVSIPKTVMLDGANYLVIGRPITQSNNPVYAIESILNNIYS</sequence>
<reference evidence="13 14" key="1">
    <citation type="submission" date="2015-02" db="EMBL/GenBank/DDBJ databases">
        <title>Genome Sequencing of Rickettsiales.</title>
        <authorList>
            <person name="Daugherty S.C."/>
            <person name="Su Q."/>
            <person name="Abolude K."/>
            <person name="Beier-Sexton M."/>
            <person name="Carlyon J.A."/>
            <person name="Carter R."/>
            <person name="Day N.P."/>
            <person name="Dumler S.J."/>
            <person name="Dyachenko V."/>
            <person name="Godinez A."/>
            <person name="Kurtti T.J."/>
            <person name="Lichay M."/>
            <person name="Mullins K.E."/>
            <person name="Ott S."/>
            <person name="Pappas-Brown V."/>
            <person name="Paris D.H."/>
            <person name="Patel P."/>
            <person name="Richards A.L."/>
            <person name="Sadzewicz L."/>
            <person name="Sears K."/>
            <person name="Seidman D."/>
            <person name="Sengamalay N."/>
            <person name="Stenos J."/>
            <person name="Tallon L.J."/>
            <person name="Vincent G."/>
            <person name="Fraser C.M."/>
            <person name="Munderloh U."/>
            <person name="Dunning-Hotopp J.C."/>
        </authorList>
    </citation>
    <scope>NUCLEOTIDE SEQUENCE [LARGE SCALE GENOMIC DNA]</scope>
    <source>
        <strain evidence="13 14">RAC413</strain>
    </source>
</reference>
<evidence type="ECO:0000256" key="8">
    <source>
        <dbReference type="ARBA" id="ARBA00049157"/>
    </source>
</evidence>
<comment type="pathway">
    <text evidence="2 11">Pyrimidine metabolism; UMP biosynthesis via de novo pathway; UMP from orotate: step 2/2.</text>
</comment>
<comment type="caution">
    <text evidence="13">The sequence shown here is derived from an EMBL/GenBank/DDBJ whole genome shotgun (WGS) entry which is preliminary data.</text>
</comment>
<dbReference type="Proteomes" id="UP000033562">
    <property type="component" value="Unassembled WGS sequence"/>
</dbReference>
<evidence type="ECO:0000313" key="13">
    <source>
        <dbReference type="EMBL" id="KJV68695.1"/>
    </source>
</evidence>
<keyword evidence="5 11" id="KW-0210">Decarboxylase</keyword>
<dbReference type="Pfam" id="PF00215">
    <property type="entry name" value="OMPdecase"/>
    <property type="match status" value="1"/>
</dbReference>
<keyword evidence="14" id="KW-1185">Reference proteome</keyword>
<dbReference type="STRING" id="1359163.NLO413_0056"/>
<dbReference type="EC" id="4.1.1.23" evidence="3 11"/>
<feature type="binding site" evidence="10">
    <location>
        <position position="205"/>
    </location>
    <ligand>
        <name>substrate</name>
    </ligand>
</feature>
<evidence type="ECO:0000256" key="10">
    <source>
        <dbReference type="PIRSR" id="PIRSR614732-2"/>
    </source>
</evidence>
<feature type="binding site" evidence="10">
    <location>
        <position position="11"/>
    </location>
    <ligand>
        <name>substrate</name>
    </ligand>
</feature>
<name>A0A0F3NKY9_9RICK</name>
<feature type="domain" description="Orotidine 5'-phosphate decarboxylase" evidence="12">
    <location>
        <begin position="5"/>
        <end position="221"/>
    </location>
</feature>